<proteinExistence type="predicted"/>
<sequence length="172" mass="19900">MSDELYRSIKLQLERLPLPTGLTKRESTDPYTLKEVMEAGLTVLQGVFSSMDRNRDEARGVSATVCKSPVVEEQTVKQEDMKSVMTVMKVFMEQQASMRDKRLASLEKAMSQCQKDICVLLQNELEQEHQMHIMRLWQENDDMSSMALSEDLLSEDPLERMPTDKEREQGFF</sequence>
<dbReference type="STRING" id="1076256.A0A2H3BLM9"/>
<feature type="region of interest" description="Disordered" evidence="1">
    <location>
        <begin position="152"/>
        <end position="172"/>
    </location>
</feature>
<dbReference type="Proteomes" id="UP000218334">
    <property type="component" value="Unassembled WGS sequence"/>
</dbReference>
<gene>
    <name evidence="2" type="ORF">ARMSODRAFT_974490</name>
</gene>
<feature type="compositionally biased region" description="Basic and acidic residues" evidence="1">
    <location>
        <begin position="157"/>
        <end position="172"/>
    </location>
</feature>
<organism evidence="2 3">
    <name type="scientific">Armillaria solidipes</name>
    <dbReference type="NCBI Taxonomy" id="1076256"/>
    <lineage>
        <taxon>Eukaryota</taxon>
        <taxon>Fungi</taxon>
        <taxon>Dikarya</taxon>
        <taxon>Basidiomycota</taxon>
        <taxon>Agaricomycotina</taxon>
        <taxon>Agaricomycetes</taxon>
        <taxon>Agaricomycetidae</taxon>
        <taxon>Agaricales</taxon>
        <taxon>Marasmiineae</taxon>
        <taxon>Physalacriaceae</taxon>
        <taxon>Armillaria</taxon>
    </lineage>
</organism>
<protein>
    <submittedName>
        <fullName evidence="2">Uncharacterized protein</fullName>
    </submittedName>
</protein>
<keyword evidence="3" id="KW-1185">Reference proteome</keyword>
<dbReference type="AlphaFoldDB" id="A0A2H3BLM9"/>
<dbReference type="EMBL" id="KZ293426">
    <property type="protein sequence ID" value="PBK70570.1"/>
    <property type="molecule type" value="Genomic_DNA"/>
</dbReference>
<evidence type="ECO:0000256" key="1">
    <source>
        <dbReference type="SAM" id="MobiDB-lite"/>
    </source>
</evidence>
<accession>A0A2H3BLM9</accession>
<reference evidence="3" key="1">
    <citation type="journal article" date="2017" name="Nat. Ecol. Evol.">
        <title>Genome expansion and lineage-specific genetic innovations in the forest pathogenic fungi Armillaria.</title>
        <authorList>
            <person name="Sipos G."/>
            <person name="Prasanna A.N."/>
            <person name="Walter M.C."/>
            <person name="O'Connor E."/>
            <person name="Balint B."/>
            <person name="Krizsan K."/>
            <person name="Kiss B."/>
            <person name="Hess J."/>
            <person name="Varga T."/>
            <person name="Slot J."/>
            <person name="Riley R."/>
            <person name="Boka B."/>
            <person name="Rigling D."/>
            <person name="Barry K."/>
            <person name="Lee J."/>
            <person name="Mihaltcheva S."/>
            <person name="LaButti K."/>
            <person name="Lipzen A."/>
            <person name="Waldron R."/>
            <person name="Moloney N.M."/>
            <person name="Sperisen C."/>
            <person name="Kredics L."/>
            <person name="Vagvoelgyi C."/>
            <person name="Patrignani A."/>
            <person name="Fitzpatrick D."/>
            <person name="Nagy I."/>
            <person name="Doyle S."/>
            <person name="Anderson J.B."/>
            <person name="Grigoriev I.V."/>
            <person name="Gueldener U."/>
            <person name="Muensterkoetter M."/>
            <person name="Nagy L.G."/>
        </authorList>
    </citation>
    <scope>NUCLEOTIDE SEQUENCE [LARGE SCALE GENOMIC DNA]</scope>
    <source>
        <strain evidence="3">28-4</strain>
    </source>
</reference>
<evidence type="ECO:0000313" key="3">
    <source>
        <dbReference type="Proteomes" id="UP000218334"/>
    </source>
</evidence>
<name>A0A2H3BLM9_9AGAR</name>
<evidence type="ECO:0000313" key="2">
    <source>
        <dbReference type="EMBL" id="PBK70570.1"/>
    </source>
</evidence>